<dbReference type="Proteomes" id="UP000307440">
    <property type="component" value="Unassembled WGS sequence"/>
</dbReference>
<feature type="chain" id="PRO_5022985819" description="Cupredoxin" evidence="1">
    <location>
        <begin position="21"/>
        <end position="350"/>
    </location>
</feature>
<evidence type="ECO:0000313" key="3">
    <source>
        <dbReference type="Proteomes" id="UP000307440"/>
    </source>
</evidence>
<dbReference type="PANTHER" id="PTHR34883">
    <property type="entry name" value="SERINE-RICH PROTEIN, PUTATIVE-RELATED-RELATED"/>
    <property type="match status" value="1"/>
</dbReference>
<reference evidence="2 3" key="1">
    <citation type="journal article" date="2019" name="Nat. Ecol. Evol.">
        <title>Megaphylogeny resolves global patterns of mushroom evolution.</title>
        <authorList>
            <person name="Varga T."/>
            <person name="Krizsan K."/>
            <person name="Foldi C."/>
            <person name="Dima B."/>
            <person name="Sanchez-Garcia M."/>
            <person name="Sanchez-Ramirez S."/>
            <person name="Szollosi G.J."/>
            <person name="Szarkandi J.G."/>
            <person name="Papp V."/>
            <person name="Albert L."/>
            <person name="Andreopoulos W."/>
            <person name="Angelini C."/>
            <person name="Antonin V."/>
            <person name="Barry K.W."/>
            <person name="Bougher N.L."/>
            <person name="Buchanan P."/>
            <person name="Buyck B."/>
            <person name="Bense V."/>
            <person name="Catcheside P."/>
            <person name="Chovatia M."/>
            <person name="Cooper J."/>
            <person name="Damon W."/>
            <person name="Desjardin D."/>
            <person name="Finy P."/>
            <person name="Geml J."/>
            <person name="Haridas S."/>
            <person name="Hughes K."/>
            <person name="Justo A."/>
            <person name="Karasinski D."/>
            <person name="Kautmanova I."/>
            <person name="Kiss B."/>
            <person name="Kocsube S."/>
            <person name="Kotiranta H."/>
            <person name="LaButti K.M."/>
            <person name="Lechner B.E."/>
            <person name="Liimatainen K."/>
            <person name="Lipzen A."/>
            <person name="Lukacs Z."/>
            <person name="Mihaltcheva S."/>
            <person name="Morgado L.N."/>
            <person name="Niskanen T."/>
            <person name="Noordeloos M.E."/>
            <person name="Ohm R.A."/>
            <person name="Ortiz-Santana B."/>
            <person name="Ovrebo C."/>
            <person name="Racz N."/>
            <person name="Riley R."/>
            <person name="Savchenko A."/>
            <person name="Shiryaev A."/>
            <person name="Soop K."/>
            <person name="Spirin V."/>
            <person name="Szebenyi C."/>
            <person name="Tomsovsky M."/>
            <person name="Tulloss R.E."/>
            <person name="Uehling J."/>
            <person name="Grigoriev I.V."/>
            <person name="Vagvolgyi C."/>
            <person name="Papp T."/>
            <person name="Martin F.M."/>
            <person name="Miettinen O."/>
            <person name="Hibbett D.S."/>
            <person name="Nagy L.G."/>
        </authorList>
    </citation>
    <scope>NUCLEOTIDE SEQUENCE [LARGE SCALE GENOMIC DNA]</scope>
    <source>
        <strain evidence="2 3">CBS 121175</strain>
    </source>
</reference>
<proteinExistence type="predicted"/>
<keyword evidence="1" id="KW-0732">Signal</keyword>
<evidence type="ECO:0000313" key="2">
    <source>
        <dbReference type="EMBL" id="TFK22263.1"/>
    </source>
</evidence>
<sequence>MIQAVLSVLAIAAALPTAFSHKVHEVQVGPNGQFRYDPPQIWAHPHETVRFIFNPKNHTVTQSAFDPPCVGLEGGFRTGFIPVPSAEDKVSIDFKVPENGGKPLWFYCGQTGHCGDGMVFAINAPGAPSEFSFEAHQALAIARNGTGATQPAPVAPTTQHHWTKTIDWHHSYPTKQNYAPNFHHVIVGSNNELTYSPAKTRARRGDTVRFEFVTKNHTVTQSSFENPCQPLVKADGTRGAASGFRPVVAGAPNPTFDLIVEDDTKPIWGYCGQTGHCEAGMVFSINADEHGAASFEAFQKRAKASGGNKANARTGNTDTAAQPLSNSAAGVAPGVGVVVAVVAAMFAGAF</sequence>
<dbReference type="CDD" id="cd00920">
    <property type="entry name" value="Cupredoxin"/>
    <property type="match status" value="2"/>
</dbReference>
<organism evidence="2 3">
    <name type="scientific">Coprinopsis marcescibilis</name>
    <name type="common">Agaric fungus</name>
    <name type="synonym">Psathyrella marcescibilis</name>
    <dbReference type="NCBI Taxonomy" id="230819"/>
    <lineage>
        <taxon>Eukaryota</taxon>
        <taxon>Fungi</taxon>
        <taxon>Dikarya</taxon>
        <taxon>Basidiomycota</taxon>
        <taxon>Agaricomycotina</taxon>
        <taxon>Agaricomycetes</taxon>
        <taxon>Agaricomycetidae</taxon>
        <taxon>Agaricales</taxon>
        <taxon>Agaricineae</taxon>
        <taxon>Psathyrellaceae</taxon>
        <taxon>Coprinopsis</taxon>
    </lineage>
</organism>
<dbReference type="AlphaFoldDB" id="A0A5C3KR37"/>
<name>A0A5C3KR37_COPMA</name>
<dbReference type="InterPro" id="IPR008972">
    <property type="entry name" value="Cupredoxin"/>
</dbReference>
<dbReference type="STRING" id="230819.A0A5C3KR37"/>
<gene>
    <name evidence="2" type="ORF">FA15DRAFT_695849</name>
</gene>
<evidence type="ECO:0000256" key="1">
    <source>
        <dbReference type="SAM" id="SignalP"/>
    </source>
</evidence>
<dbReference type="InterPro" id="IPR052953">
    <property type="entry name" value="Ser-rich/MCO-related"/>
</dbReference>
<dbReference type="SUPFAM" id="SSF49503">
    <property type="entry name" value="Cupredoxins"/>
    <property type="match status" value="2"/>
</dbReference>
<protein>
    <recommendedName>
        <fullName evidence="4">Cupredoxin</fullName>
    </recommendedName>
</protein>
<keyword evidence="3" id="KW-1185">Reference proteome</keyword>
<dbReference type="PANTHER" id="PTHR34883:SF15">
    <property type="entry name" value="EXTRACELLULAR SERINE-RICH PROTEIN"/>
    <property type="match status" value="1"/>
</dbReference>
<feature type="signal peptide" evidence="1">
    <location>
        <begin position="1"/>
        <end position="20"/>
    </location>
</feature>
<dbReference type="OrthoDB" id="1921208at2759"/>
<dbReference type="EMBL" id="ML210245">
    <property type="protein sequence ID" value="TFK22263.1"/>
    <property type="molecule type" value="Genomic_DNA"/>
</dbReference>
<evidence type="ECO:0008006" key="4">
    <source>
        <dbReference type="Google" id="ProtNLM"/>
    </source>
</evidence>
<accession>A0A5C3KR37</accession>
<dbReference type="Gene3D" id="2.60.40.420">
    <property type="entry name" value="Cupredoxins - blue copper proteins"/>
    <property type="match status" value="2"/>
</dbReference>